<dbReference type="PANTHER" id="PTHR42731">
    <property type="entry name" value="SLL1084 PROTEIN"/>
    <property type="match status" value="1"/>
</dbReference>
<dbReference type="OrthoDB" id="9806827at2"/>
<dbReference type="Pfam" id="PF19864">
    <property type="entry name" value="Radical_SAM_N2"/>
    <property type="match status" value="1"/>
</dbReference>
<feature type="domain" description="Radical SAM core" evidence="1">
    <location>
        <begin position="256"/>
        <end position="495"/>
    </location>
</feature>
<dbReference type="GO" id="GO:0003824">
    <property type="term" value="F:catalytic activity"/>
    <property type="evidence" value="ECO:0007669"/>
    <property type="project" value="InterPro"/>
</dbReference>
<evidence type="ECO:0000313" key="3">
    <source>
        <dbReference type="Proteomes" id="UP000186015"/>
    </source>
</evidence>
<evidence type="ECO:0000313" key="2">
    <source>
        <dbReference type="EMBL" id="SEK64768.1"/>
    </source>
</evidence>
<dbReference type="InterPro" id="IPR006638">
    <property type="entry name" value="Elp3/MiaA/NifB-like_rSAM"/>
</dbReference>
<dbReference type="SUPFAM" id="SSF102114">
    <property type="entry name" value="Radical SAM enzymes"/>
    <property type="match status" value="1"/>
</dbReference>
<dbReference type="PANTHER" id="PTHR42731:SF1">
    <property type="entry name" value="RADICAL SAM DOMAIN PROTEIN"/>
    <property type="match status" value="1"/>
</dbReference>
<dbReference type="EMBL" id="FOAT01000004">
    <property type="protein sequence ID" value="SEK64768.1"/>
    <property type="molecule type" value="Genomic_DNA"/>
</dbReference>
<dbReference type="SFLD" id="SFLDG01082">
    <property type="entry name" value="B12-binding_domain_containing"/>
    <property type="match status" value="1"/>
</dbReference>
<dbReference type="NCBIfam" id="TIGR03960">
    <property type="entry name" value="rSAM_fuse_unch"/>
    <property type="match status" value="1"/>
</dbReference>
<organism evidence="2 3">
    <name type="scientific">Ruminococcus albus</name>
    <dbReference type="NCBI Taxonomy" id="1264"/>
    <lineage>
        <taxon>Bacteria</taxon>
        <taxon>Bacillati</taxon>
        <taxon>Bacillota</taxon>
        <taxon>Clostridia</taxon>
        <taxon>Eubacteriales</taxon>
        <taxon>Oscillospiraceae</taxon>
        <taxon>Ruminococcus</taxon>
    </lineage>
</organism>
<dbReference type="RefSeq" id="WP_074831257.1">
    <property type="nucleotide sequence ID" value="NZ_FOAT01000004.1"/>
</dbReference>
<dbReference type="CDD" id="cd01335">
    <property type="entry name" value="Radical_SAM"/>
    <property type="match status" value="1"/>
</dbReference>
<evidence type="ECO:0000259" key="1">
    <source>
        <dbReference type="PROSITE" id="PS51918"/>
    </source>
</evidence>
<dbReference type="SFLD" id="SFLDS00029">
    <property type="entry name" value="Radical_SAM"/>
    <property type="match status" value="1"/>
</dbReference>
<reference evidence="2 3" key="1">
    <citation type="submission" date="2016-10" db="EMBL/GenBank/DDBJ databases">
        <authorList>
            <person name="de Groot N.N."/>
        </authorList>
    </citation>
    <scope>NUCLEOTIDE SEQUENCE [LARGE SCALE GENOMIC DNA]</scope>
    <source>
        <strain evidence="2 3">KH2T6</strain>
    </source>
</reference>
<dbReference type="InterPro" id="IPR045784">
    <property type="entry name" value="Radical_SAM_N2"/>
</dbReference>
<name>A0A1H7IQT5_RUMAL</name>
<dbReference type="AlphaFoldDB" id="A0A1H7IQT5"/>
<dbReference type="InterPro" id="IPR023862">
    <property type="entry name" value="CHP03960_rSAM"/>
</dbReference>
<accession>A0A1H7IQT5</accession>
<dbReference type="Pfam" id="PF04055">
    <property type="entry name" value="Radical_SAM"/>
    <property type="match status" value="1"/>
</dbReference>
<dbReference type="InterPro" id="IPR023404">
    <property type="entry name" value="rSAM_horseshoe"/>
</dbReference>
<dbReference type="Gene3D" id="3.80.30.20">
    <property type="entry name" value="tm_1862 like domain"/>
    <property type="match status" value="1"/>
</dbReference>
<dbReference type="GO" id="GO:0051536">
    <property type="term" value="F:iron-sulfur cluster binding"/>
    <property type="evidence" value="ECO:0007669"/>
    <property type="project" value="InterPro"/>
</dbReference>
<proteinExistence type="predicted"/>
<protein>
    <submittedName>
        <fullName evidence="2">Radical SAM family uncharacterized protein</fullName>
    </submittedName>
</protein>
<dbReference type="InterPro" id="IPR058240">
    <property type="entry name" value="rSAM_sf"/>
</dbReference>
<dbReference type="PROSITE" id="PS51918">
    <property type="entry name" value="RADICAL_SAM"/>
    <property type="match status" value="1"/>
</dbReference>
<dbReference type="InterPro" id="IPR007197">
    <property type="entry name" value="rSAM"/>
</dbReference>
<dbReference type="SMART" id="SM00729">
    <property type="entry name" value="Elp3"/>
    <property type="match status" value="1"/>
</dbReference>
<gene>
    <name evidence="2" type="ORF">SAMN05216469_10454</name>
</gene>
<dbReference type="Proteomes" id="UP000186015">
    <property type="component" value="Unassembled WGS sequence"/>
</dbReference>
<sequence>MEEIKNKLDKILLKATKPARYIGGEIGSVIKDRDKVDVRFAFCFPDTYDVGMSHLGMKILYGLKNQVPNWWCERVFMPEKDFENLMRENDIPLYGLESLDPIKDFDFIGFTLQYELSYNNVLQMLDLAGLPVLAKDRTSLTPLVVGGGPCVCNPEPMSDFFDLFILGEGEEVNLELLRLYEKMKPSNPTKEEFLREAVKIEGIYVPSFYDVDYNEDGTVKNITPNVPEAPPRIKKRIIADFDKVYYPDSFVVPFSEIVHDRSVVEVLRGCIRGCRFCQAGFIYRPFREKNIDTIKNETKSLCEQTGYEEVSLSSLSTSDHTKINELLLSLSEYTDGENVNLALPSLRLDSFNEELLERIQAVRKSGLTFAPEAGTQRLRDVINKNITEDEIINTCKMAFEWGYTQVKLYFMMGQPTETDDDIRGIAELSDKILQLYFETPKEKRGRSVQIAVSTATFVPKPFTPFEFEPQATEEQIKHKQEILKSAVTSKKIKLSLHYSNTSVLEAVLARGDRRVCKAVYAAWKKGCYMDSWDEHFQYDKWLEAFAETGIDTAFYANRTRSYDEVAPWSHLDYLVSHEFLVRENKKAHLAQTTRNCKEGCSGCGIKPECGGVYCGGKKTST</sequence>